<organism evidence="1 2">
    <name type="scientific">Vitis rotundifolia</name>
    <name type="common">Muscadine grape</name>
    <dbReference type="NCBI Taxonomy" id="103349"/>
    <lineage>
        <taxon>Eukaryota</taxon>
        <taxon>Viridiplantae</taxon>
        <taxon>Streptophyta</taxon>
        <taxon>Embryophyta</taxon>
        <taxon>Tracheophyta</taxon>
        <taxon>Spermatophyta</taxon>
        <taxon>Magnoliopsida</taxon>
        <taxon>eudicotyledons</taxon>
        <taxon>Gunneridae</taxon>
        <taxon>Pentapetalae</taxon>
        <taxon>rosids</taxon>
        <taxon>Vitales</taxon>
        <taxon>Vitaceae</taxon>
        <taxon>Viteae</taxon>
        <taxon>Vitis</taxon>
    </lineage>
</organism>
<dbReference type="EMBL" id="JARBHA010000010">
    <property type="protein sequence ID" value="KAJ9691004.1"/>
    <property type="molecule type" value="Genomic_DNA"/>
</dbReference>
<evidence type="ECO:0000313" key="2">
    <source>
        <dbReference type="Proteomes" id="UP001168098"/>
    </source>
</evidence>
<reference evidence="1 2" key="1">
    <citation type="journal article" date="2023" name="BMC Biotechnol.">
        <title>Vitis rotundifolia cv Carlos genome sequencing.</title>
        <authorList>
            <person name="Huff M."/>
            <person name="Hulse-Kemp A."/>
            <person name="Scheffler B."/>
            <person name="Youngblood R."/>
            <person name="Simpson S."/>
            <person name="Babiker E."/>
            <person name="Staton M."/>
        </authorList>
    </citation>
    <scope>NUCLEOTIDE SEQUENCE [LARGE SCALE GENOMIC DNA]</scope>
    <source>
        <tissue evidence="1">Leaf</tissue>
    </source>
</reference>
<accession>A0AA38ZMK6</accession>
<gene>
    <name evidence="1" type="ORF">PVL29_013258</name>
</gene>
<comment type="caution">
    <text evidence="1">The sequence shown here is derived from an EMBL/GenBank/DDBJ whole genome shotgun (WGS) entry which is preliminary data.</text>
</comment>
<keyword evidence="2" id="KW-1185">Reference proteome</keyword>
<name>A0AA38ZMK6_VITRO</name>
<protein>
    <submittedName>
        <fullName evidence="1">Uncharacterized protein</fullName>
    </submittedName>
</protein>
<proteinExistence type="predicted"/>
<sequence length="99" mass="11299">MLELWHYVLYLENEGKKDLSEVYAWCLLADMDDMVDDDTLLVEVPTDMDVSTSSSEHDAKTSKLVQENRPHCQIFGAHNQQAFWTCSMEIGEEIAAPSM</sequence>
<dbReference type="AlphaFoldDB" id="A0AA38ZMK6"/>
<evidence type="ECO:0000313" key="1">
    <source>
        <dbReference type="EMBL" id="KAJ9691004.1"/>
    </source>
</evidence>
<dbReference type="Proteomes" id="UP001168098">
    <property type="component" value="Unassembled WGS sequence"/>
</dbReference>